<dbReference type="WBParaSite" id="Hba_10105">
    <property type="protein sequence ID" value="Hba_10105"/>
    <property type="gene ID" value="Hba_10105"/>
</dbReference>
<dbReference type="Gene3D" id="1.10.630.10">
    <property type="entry name" value="Cytochrome P450"/>
    <property type="match status" value="2"/>
</dbReference>
<dbReference type="GO" id="GO:0020037">
    <property type="term" value="F:heme binding"/>
    <property type="evidence" value="ECO:0007669"/>
    <property type="project" value="InterPro"/>
</dbReference>
<evidence type="ECO:0000256" key="6">
    <source>
        <dbReference type="ARBA" id="ARBA00023004"/>
    </source>
</evidence>
<keyword evidence="6" id="KW-0408">Iron</keyword>
<dbReference type="InterPro" id="IPR002401">
    <property type="entry name" value="Cyt_P450_E_grp-I"/>
</dbReference>
<dbReference type="Pfam" id="PF00067">
    <property type="entry name" value="p450"/>
    <property type="match status" value="2"/>
</dbReference>
<dbReference type="Proteomes" id="UP000095283">
    <property type="component" value="Unplaced"/>
</dbReference>
<comment type="similarity">
    <text evidence="2">Belongs to the cytochrome P450 family.</text>
</comment>
<evidence type="ECO:0000313" key="9">
    <source>
        <dbReference type="WBParaSite" id="Hba_10105"/>
    </source>
</evidence>
<dbReference type="GO" id="GO:0016705">
    <property type="term" value="F:oxidoreductase activity, acting on paired donors, with incorporation or reduction of molecular oxygen"/>
    <property type="evidence" value="ECO:0007669"/>
    <property type="project" value="InterPro"/>
</dbReference>
<dbReference type="InterPro" id="IPR036396">
    <property type="entry name" value="Cyt_P450_sf"/>
</dbReference>
<organism evidence="8 9">
    <name type="scientific">Heterorhabditis bacteriophora</name>
    <name type="common">Entomopathogenic nematode worm</name>
    <dbReference type="NCBI Taxonomy" id="37862"/>
    <lineage>
        <taxon>Eukaryota</taxon>
        <taxon>Metazoa</taxon>
        <taxon>Ecdysozoa</taxon>
        <taxon>Nematoda</taxon>
        <taxon>Chromadorea</taxon>
        <taxon>Rhabditida</taxon>
        <taxon>Rhabditina</taxon>
        <taxon>Rhabditomorpha</taxon>
        <taxon>Strongyloidea</taxon>
        <taxon>Heterorhabditidae</taxon>
        <taxon>Heterorhabditis</taxon>
    </lineage>
</organism>
<evidence type="ECO:0000256" key="1">
    <source>
        <dbReference type="ARBA" id="ARBA00001971"/>
    </source>
</evidence>
<dbReference type="SUPFAM" id="SSF48264">
    <property type="entry name" value="Cytochrome P450"/>
    <property type="match status" value="1"/>
</dbReference>
<dbReference type="InterPro" id="IPR050476">
    <property type="entry name" value="Insect_CytP450_Detox"/>
</dbReference>
<evidence type="ECO:0000256" key="5">
    <source>
        <dbReference type="ARBA" id="ARBA00023002"/>
    </source>
</evidence>
<proteinExistence type="inferred from homology"/>
<keyword evidence="5" id="KW-0560">Oxidoreductase</keyword>
<evidence type="ECO:0000313" key="8">
    <source>
        <dbReference type="Proteomes" id="UP000095283"/>
    </source>
</evidence>
<sequence>MLRGLYNFAKLYIKHFDYWTDRGIPGPKPSLFIGNLPDIAKIEYPVTLRIREWTQKYGKVYGFFEGYRKVLVISDLDMLQEMFVKKFDYFYGRKLAAISGNVDDDPRVHVFESRGSRWKRLRSLANPVFTVNSLKKIRHTVEDSALHLVNHMAKHADKDAFNIHEYVFLRDENNPWFYTANIIPYIGSLVRDTLLFVGKTTGTLPFTIVYDQVTKAVEDRIKQRVIRKKLQDEIDTFCNDESINYETLSSMKYLDCVVKEALRMYPLVYFSVGINRTSLEECILNYSNKEKLNLVGCFTTSPTSVTVYLKSRSE</sequence>
<dbReference type="AlphaFoldDB" id="A0A1I7WY31"/>
<evidence type="ECO:0000256" key="7">
    <source>
        <dbReference type="ARBA" id="ARBA00023033"/>
    </source>
</evidence>
<dbReference type="PRINTS" id="PR00463">
    <property type="entry name" value="EP450I"/>
</dbReference>
<keyword evidence="4" id="KW-0479">Metal-binding</keyword>
<protein>
    <submittedName>
        <fullName evidence="9">Cytochrome p450</fullName>
    </submittedName>
</protein>
<reference evidence="9" key="1">
    <citation type="submission" date="2016-11" db="UniProtKB">
        <authorList>
            <consortium name="WormBaseParasite"/>
        </authorList>
    </citation>
    <scope>IDENTIFICATION</scope>
</reference>
<keyword evidence="8" id="KW-1185">Reference proteome</keyword>
<accession>A0A1I7WY31</accession>
<evidence type="ECO:0000256" key="2">
    <source>
        <dbReference type="ARBA" id="ARBA00010617"/>
    </source>
</evidence>
<dbReference type="InterPro" id="IPR001128">
    <property type="entry name" value="Cyt_P450"/>
</dbReference>
<dbReference type="PANTHER" id="PTHR24292:SF102">
    <property type="entry name" value="CYTOCHROME P450 FAMILY-RELATED"/>
    <property type="match status" value="1"/>
</dbReference>
<keyword evidence="7" id="KW-0503">Monooxygenase</keyword>
<dbReference type="GO" id="GO:0005506">
    <property type="term" value="F:iron ion binding"/>
    <property type="evidence" value="ECO:0007669"/>
    <property type="project" value="InterPro"/>
</dbReference>
<dbReference type="PANTHER" id="PTHR24292">
    <property type="entry name" value="CYTOCHROME P450"/>
    <property type="match status" value="1"/>
</dbReference>
<keyword evidence="3" id="KW-0349">Heme</keyword>
<comment type="cofactor">
    <cofactor evidence="1">
        <name>heme</name>
        <dbReference type="ChEBI" id="CHEBI:30413"/>
    </cofactor>
</comment>
<evidence type="ECO:0000256" key="4">
    <source>
        <dbReference type="ARBA" id="ARBA00022723"/>
    </source>
</evidence>
<dbReference type="GO" id="GO:0004497">
    <property type="term" value="F:monooxygenase activity"/>
    <property type="evidence" value="ECO:0007669"/>
    <property type="project" value="UniProtKB-KW"/>
</dbReference>
<evidence type="ECO:0000256" key="3">
    <source>
        <dbReference type="ARBA" id="ARBA00022617"/>
    </source>
</evidence>
<name>A0A1I7WY31_HETBA</name>